<dbReference type="UniPathway" id="UPA00196"/>
<keyword evidence="8" id="KW-0012">Acyltransferase</keyword>
<dbReference type="PANTHER" id="PTHR20661">
    <property type="entry name" value="PHOSPHATIDYLINOSITOL-GLYCAN BIOSYNTHESIS CLASS W PROTEIN"/>
    <property type="match status" value="1"/>
</dbReference>
<feature type="transmembrane region" description="Helical" evidence="8">
    <location>
        <begin position="433"/>
        <end position="450"/>
    </location>
</feature>
<evidence type="ECO:0000256" key="3">
    <source>
        <dbReference type="ARBA" id="ARBA00007559"/>
    </source>
</evidence>
<feature type="transmembrane region" description="Helical" evidence="8">
    <location>
        <begin position="218"/>
        <end position="237"/>
    </location>
</feature>
<evidence type="ECO:0000256" key="4">
    <source>
        <dbReference type="ARBA" id="ARBA00022502"/>
    </source>
</evidence>
<comment type="similarity">
    <text evidence="3 8">Belongs to the PIGW family.</text>
</comment>
<gene>
    <name evidence="9" type="primary">PARPA_08692.1 scaffold 33736</name>
</gene>
<evidence type="ECO:0000256" key="8">
    <source>
        <dbReference type="RuleBase" id="RU280819"/>
    </source>
</evidence>
<feature type="transmembrane region" description="Helical" evidence="8">
    <location>
        <begin position="188"/>
        <end position="206"/>
    </location>
</feature>
<keyword evidence="10" id="KW-1185">Reference proteome</keyword>
<keyword evidence="6 8" id="KW-1133">Transmembrane helix</keyword>
<keyword evidence="4 8" id="KW-0337">GPI-anchor biosynthesis</keyword>
<dbReference type="PANTHER" id="PTHR20661:SF0">
    <property type="entry name" value="PHOSPHATIDYLINOSITOL-GLYCAN BIOSYNTHESIS CLASS W PROTEIN"/>
    <property type="match status" value="1"/>
</dbReference>
<feature type="transmembrane region" description="Helical" evidence="8">
    <location>
        <begin position="398"/>
        <end position="421"/>
    </location>
</feature>
<feature type="transmembrane region" description="Helical" evidence="8">
    <location>
        <begin position="59"/>
        <end position="92"/>
    </location>
</feature>
<accession>A0A0B7NAN6</accession>
<evidence type="ECO:0000256" key="6">
    <source>
        <dbReference type="ARBA" id="ARBA00022989"/>
    </source>
</evidence>
<dbReference type="Proteomes" id="UP000054107">
    <property type="component" value="Unassembled WGS sequence"/>
</dbReference>
<dbReference type="InterPro" id="IPR009447">
    <property type="entry name" value="PIGW/GWT1"/>
</dbReference>
<protein>
    <recommendedName>
        <fullName evidence="8">GPI-anchored wall transfer protein</fullName>
        <ecNumber evidence="8">2.3.-.-</ecNumber>
    </recommendedName>
</protein>
<dbReference type="EMBL" id="LN731291">
    <property type="protein sequence ID" value="CEP14509.1"/>
    <property type="molecule type" value="Genomic_DNA"/>
</dbReference>
<proteinExistence type="inferred from homology"/>
<evidence type="ECO:0000256" key="5">
    <source>
        <dbReference type="ARBA" id="ARBA00022692"/>
    </source>
</evidence>
<evidence type="ECO:0000256" key="7">
    <source>
        <dbReference type="ARBA" id="ARBA00023136"/>
    </source>
</evidence>
<dbReference type="GO" id="GO:0006506">
    <property type="term" value="P:GPI anchor biosynthetic process"/>
    <property type="evidence" value="ECO:0007669"/>
    <property type="project" value="UniProtKB-UniPathway"/>
</dbReference>
<feature type="transmembrane region" description="Helical" evidence="8">
    <location>
        <begin position="325"/>
        <end position="349"/>
    </location>
</feature>
<dbReference type="OrthoDB" id="15270at2759"/>
<dbReference type="GO" id="GO:0072659">
    <property type="term" value="P:protein localization to plasma membrane"/>
    <property type="evidence" value="ECO:0007669"/>
    <property type="project" value="TreeGrafter"/>
</dbReference>
<evidence type="ECO:0000313" key="9">
    <source>
        <dbReference type="EMBL" id="CEP14509.1"/>
    </source>
</evidence>
<comment type="subcellular location">
    <subcellularLocation>
        <location evidence="8">Endoplasmic reticulum membrane</location>
        <topology evidence="8">Multi-pass membrane protein</topology>
    </subcellularLocation>
    <subcellularLocation>
        <location evidence="1">Membrane</location>
        <topology evidence="1">Multi-pass membrane protein</topology>
    </subcellularLocation>
</comment>
<feature type="transmembrane region" description="Helical" evidence="8">
    <location>
        <begin position="364"/>
        <end position="386"/>
    </location>
</feature>
<name>A0A0B7NAN6_9FUNG</name>
<dbReference type="GO" id="GO:0032216">
    <property type="term" value="F:glucosaminyl-phosphatidylinositol O-acyltransferase activity"/>
    <property type="evidence" value="ECO:0007669"/>
    <property type="project" value="TreeGrafter"/>
</dbReference>
<dbReference type="Pfam" id="PF06423">
    <property type="entry name" value="GWT1"/>
    <property type="match status" value="2"/>
</dbReference>
<evidence type="ECO:0000313" key="10">
    <source>
        <dbReference type="Proteomes" id="UP000054107"/>
    </source>
</evidence>
<dbReference type="GO" id="GO:0005789">
    <property type="term" value="C:endoplasmic reticulum membrane"/>
    <property type="evidence" value="ECO:0007669"/>
    <property type="project" value="UniProtKB-SubCell"/>
</dbReference>
<comment type="function">
    <text evidence="8">A acetyltransferase, which acetylates the inositol ring of phosphatidylinositol during biosynthesis of GPI-anchor.</text>
</comment>
<keyword evidence="5 8" id="KW-0812">Transmembrane</keyword>
<organism evidence="9 10">
    <name type="scientific">Parasitella parasitica</name>
    <dbReference type="NCBI Taxonomy" id="35722"/>
    <lineage>
        <taxon>Eukaryota</taxon>
        <taxon>Fungi</taxon>
        <taxon>Fungi incertae sedis</taxon>
        <taxon>Mucoromycota</taxon>
        <taxon>Mucoromycotina</taxon>
        <taxon>Mucoromycetes</taxon>
        <taxon>Mucorales</taxon>
        <taxon>Mucorineae</taxon>
        <taxon>Mucoraceae</taxon>
        <taxon>Parasitella</taxon>
    </lineage>
</organism>
<feature type="transmembrane region" description="Helical" evidence="8">
    <location>
        <begin position="283"/>
        <end position="304"/>
    </location>
</feature>
<dbReference type="STRING" id="35722.A0A0B7NAN6"/>
<dbReference type="AlphaFoldDB" id="A0A0B7NAN6"/>
<dbReference type="EC" id="2.3.-.-" evidence="8"/>
<keyword evidence="7 8" id="KW-0472">Membrane</keyword>
<reference evidence="9 10" key="1">
    <citation type="submission" date="2014-09" db="EMBL/GenBank/DDBJ databases">
        <authorList>
            <person name="Ellenberger Sabrina"/>
        </authorList>
    </citation>
    <scope>NUCLEOTIDE SEQUENCE [LARGE SCALE GENOMIC DNA]</scope>
    <source>
        <strain evidence="9 10">CBS 412.66</strain>
    </source>
</reference>
<comment type="pathway">
    <text evidence="2 8">Glycolipid biosynthesis; glycosylphosphatidylinositol-anchor biosynthesis.</text>
</comment>
<keyword evidence="8" id="KW-0256">Endoplasmic reticulum</keyword>
<evidence type="ECO:0000256" key="2">
    <source>
        <dbReference type="ARBA" id="ARBA00004687"/>
    </source>
</evidence>
<sequence length="459" mass="50879">MNISEDDYKLAKEAHVANCTGGSIHEINLVCASLVSSHMLWTSLAQASVISQDTFLPEFVIYVLPVLSCLTIASDYAPHITIAMATVAIFVFSSAKTKSTTTAAAKIAKETHSRFSVFSSTICQGGNFWDITGIYTAVGAGDSMSLNYRQMDVGVGSFVFSSGVVASRAYLSQEGGSFIKSMLKSMRSAFPILVLGFARFILTKSVNYQEHSSEYGLHWNFFFTLGFLPPFVTSLGFMRRFAPFSMIATMIAVGYQLALYKGLQGWILEAPRVDIISANKEGICSFIGYLSIFLFGLECGSIIFQDNLSTTKISKIFSIQQQAHIKQLVVHLFTFSAIMWSALGLWVSVFPENYVSRRMANLPYVLWIIAFNLTLLSCIVLVESCFQVKGRGPPMLDAVNINGLFTFLLANILTGTVNLSIRTLYANDAQSSLINAIYMWIVTMVPWILWRSFKIRIKF</sequence>
<feature type="transmembrane region" description="Helical" evidence="8">
    <location>
        <begin position="244"/>
        <end position="263"/>
    </location>
</feature>
<evidence type="ECO:0000256" key="1">
    <source>
        <dbReference type="ARBA" id="ARBA00004141"/>
    </source>
</evidence>
<keyword evidence="8" id="KW-0808">Transferase</keyword>